<dbReference type="PANTHER" id="PTHR45649">
    <property type="entry name" value="AMINO-ACID PERMEASE BAT1"/>
    <property type="match status" value="1"/>
</dbReference>
<feature type="transmembrane region" description="Helical" evidence="7">
    <location>
        <begin position="194"/>
        <end position="214"/>
    </location>
</feature>
<keyword evidence="4 7" id="KW-1133">Transmembrane helix</keyword>
<keyword evidence="3 7" id="KW-0812">Transmembrane</keyword>
<dbReference type="AlphaFoldDB" id="A0A9P8T1S5"/>
<dbReference type="InterPro" id="IPR002293">
    <property type="entry name" value="AA/rel_permease1"/>
</dbReference>
<dbReference type="GO" id="GO:0022857">
    <property type="term" value="F:transmembrane transporter activity"/>
    <property type="evidence" value="ECO:0007669"/>
    <property type="project" value="InterPro"/>
</dbReference>
<feature type="compositionally biased region" description="Basic and acidic residues" evidence="6">
    <location>
        <begin position="534"/>
        <end position="544"/>
    </location>
</feature>
<protein>
    <recommendedName>
        <fullName evidence="10">Amino acid permease/ SLC12A domain-containing protein</fullName>
    </recommendedName>
</protein>
<evidence type="ECO:0008006" key="10">
    <source>
        <dbReference type="Google" id="ProtNLM"/>
    </source>
</evidence>
<feature type="transmembrane region" description="Helical" evidence="7">
    <location>
        <begin position="271"/>
        <end position="295"/>
    </location>
</feature>
<sequence length="544" mass="59985">MTKDLEKANLHTTVSPRVTLDSDAAKLAHLGYKQEFNRSYSFLATFSFALSISGLMGTVAITYLYPLWAGGPAAASWSWFIGMFGCLAIAYSVSHITSCFPTCGGMYYVVTHVVPKKYVPLVCWIDGWLYFIGAMAGACSTDFGAATLLLQTVSMASDYKYVPTAGHITGASIAVIITHGLINSLPSSVLARITKYYCFVNIGSVIALIITMLVKCPKINTKEYVFTKVINNTGWSHDGWAFLFGFLNVSWVMTCYDATSRMSEEISNAAYTTPLAIASALTVTAFLGWILNIVYTLCMGDDLDAILNTSSGQPIVQVFDYAMGRQAATAYLALCFVVLWFCGAVAVCSISRSFWSFSRDRGVPFASFWYNVDKTTGVPLRCLWMITVINSLLTLINLGSSIAMNAIFSVCAIATDWSYVLVIFFFMVNSEKMGVSPGPFNLGKFAKPIMFYACVWTVFVSVVFVFPNYMPVTKENMNYTVLMMGAVLLFSLVWYALDAKRWYKGPVANVDEEYEGILETVGDNGSSEEFIQESEPKERQEASE</sequence>
<evidence type="ECO:0000313" key="8">
    <source>
        <dbReference type="EMBL" id="KAH3662851.1"/>
    </source>
</evidence>
<feature type="transmembrane region" description="Helical" evidence="7">
    <location>
        <begin position="406"/>
        <end position="428"/>
    </location>
</feature>
<name>A0A9P8T1S5_9ASCO</name>
<evidence type="ECO:0000256" key="4">
    <source>
        <dbReference type="ARBA" id="ARBA00022989"/>
    </source>
</evidence>
<dbReference type="PIRSF" id="PIRSF006060">
    <property type="entry name" value="AA_transporter"/>
    <property type="match status" value="1"/>
</dbReference>
<proteinExistence type="predicted"/>
<reference evidence="8" key="1">
    <citation type="journal article" date="2021" name="Open Biol.">
        <title>Shared evolutionary footprints suggest mitochondrial oxidative damage underlies multiple complex I losses in fungi.</title>
        <authorList>
            <person name="Schikora-Tamarit M.A."/>
            <person name="Marcet-Houben M."/>
            <person name="Nosek J."/>
            <person name="Gabaldon T."/>
        </authorList>
    </citation>
    <scope>NUCLEOTIDE SEQUENCE</scope>
    <source>
        <strain evidence="8">NCAIM Y.01608</strain>
    </source>
</reference>
<feature type="transmembrane region" description="Helical" evidence="7">
    <location>
        <begin position="42"/>
        <end position="65"/>
    </location>
</feature>
<dbReference type="Gene3D" id="1.20.1740.10">
    <property type="entry name" value="Amino acid/polyamine transporter I"/>
    <property type="match status" value="1"/>
</dbReference>
<dbReference type="Pfam" id="PF13520">
    <property type="entry name" value="AA_permease_2"/>
    <property type="match status" value="1"/>
</dbReference>
<feature type="transmembrane region" description="Helical" evidence="7">
    <location>
        <begin position="449"/>
        <end position="467"/>
    </location>
</feature>
<feature type="transmembrane region" description="Helical" evidence="7">
    <location>
        <begin position="382"/>
        <end position="400"/>
    </location>
</feature>
<keyword evidence="9" id="KW-1185">Reference proteome</keyword>
<feature type="transmembrane region" description="Helical" evidence="7">
    <location>
        <begin position="122"/>
        <end position="149"/>
    </location>
</feature>
<organism evidence="8 9">
    <name type="scientific">Ogataea polymorpha</name>
    <dbReference type="NCBI Taxonomy" id="460523"/>
    <lineage>
        <taxon>Eukaryota</taxon>
        <taxon>Fungi</taxon>
        <taxon>Dikarya</taxon>
        <taxon>Ascomycota</taxon>
        <taxon>Saccharomycotina</taxon>
        <taxon>Pichiomycetes</taxon>
        <taxon>Pichiales</taxon>
        <taxon>Pichiaceae</taxon>
        <taxon>Ogataea</taxon>
    </lineage>
</organism>
<keyword evidence="5 7" id="KW-0472">Membrane</keyword>
<feature type="transmembrane region" description="Helical" evidence="7">
    <location>
        <begin position="161"/>
        <end position="182"/>
    </location>
</feature>
<evidence type="ECO:0000256" key="1">
    <source>
        <dbReference type="ARBA" id="ARBA00004141"/>
    </source>
</evidence>
<dbReference type="Proteomes" id="UP000788993">
    <property type="component" value="Unassembled WGS sequence"/>
</dbReference>
<evidence type="ECO:0000313" key="9">
    <source>
        <dbReference type="Proteomes" id="UP000788993"/>
    </source>
</evidence>
<dbReference type="GO" id="GO:0016020">
    <property type="term" value="C:membrane"/>
    <property type="evidence" value="ECO:0007669"/>
    <property type="project" value="UniProtKB-SubCell"/>
</dbReference>
<feature type="transmembrane region" description="Helical" evidence="7">
    <location>
        <begin position="240"/>
        <end position="259"/>
    </location>
</feature>
<dbReference type="PANTHER" id="PTHR45649:SF9">
    <property type="entry name" value="AMINO-ACID PERMEASE 2"/>
    <property type="match status" value="1"/>
</dbReference>
<evidence type="ECO:0000256" key="6">
    <source>
        <dbReference type="SAM" id="MobiDB-lite"/>
    </source>
</evidence>
<comment type="caution">
    <text evidence="8">The sequence shown here is derived from an EMBL/GenBank/DDBJ whole genome shotgun (WGS) entry which is preliminary data.</text>
</comment>
<keyword evidence="2" id="KW-0813">Transport</keyword>
<comment type="subcellular location">
    <subcellularLocation>
        <location evidence="1">Membrane</location>
        <topology evidence="1">Multi-pass membrane protein</topology>
    </subcellularLocation>
</comment>
<evidence type="ECO:0000256" key="7">
    <source>
        <dbReference type="SAM" id="Phobius"/>
    </source>
</evidence>
<dbReference type="EMBL" id="JAEUBD010001266">
    <property type="protein sequence ID" value="KAH3662851.1"/>
    <property type="molecule type" value="Genomic_DNA"/>
</dbReference>
<feature type="transmembrane region" description="Helical" evidence="7">
    <location>
        <begin position="77"/>
        <end position="110"/>
    </location>
</feature>
<feature type="transmembrane region" description="Helical" evidence="7">
    <location>
        <begin position="479"/>
        <end position="497"/>
    </location>
</feature>
<evidence type="ECO:0000256" key="3">
    <source>
        <dbReference type="ARBA" id="ARBA00022692"/>
    </source>
</evidence>
<gene>
    <name evidence="8" type="ORF">OGATHE_004427</name>
</gene>
<evidence type="ECO:0000256" key="2">
    <source>
        <dbReference type="ARBA" id="ARBA00022448"/>
    </source>
</evidence>
<accession>A0A9P8T1S5</accession>
<reference evidence="8" key="2">
    <citation type="submission" date="2021-01" db="EMBL/GenBank/DDBJ databases">
        <authorList>
            <person name="Schikora-Tamarit M.A."/>
        </authorList>
    </citation>
    <scope>NUCLEOTIDE SEQUENCE</scope>
    <source>
        <strain evidence="8">NCAIM Y.01608</strain>
    </source>
</reference>
<feature type="region of interest" description="Disordered" evidence="6">
    <location>
        <begin position="524"/>
        <end position="544"/>
    </location>
</feature>
<evidence type="ECO:0000256" key="5">
    <source>
        <dbReference type="ARBA" id="ARBA00023136"/>
    </source>
</evidence>
<feature type="transmembrane region" description="Helical" evidence="7">
    <location>
        <begin position="330"/>
        <end position="351"/>
    </location>
</feature>